<sequence>MINALEPPARAVIYIALMLMVGLPIGLAGVVLPVFRRHGAVSQPILALARRSLIAASLAMLVGATAFFVAQVMPLELEFSSVAEWAEFVQRSLLGQMWMARVALGLMALIILKFSATPATWLAGCALVGLAAQATLTRTSHSAAMGAGWMPVAADCAHLLAGALWGGGLIALLIAARCAPRDEARGDVEMTRMLIGRFSPFGIAGVALAAGTGIALSSVHVADAAALRGSDYGRLILLKIVLAVGAVALAALHKFVTRRRMKTQADVRRFSRTLLAEVLLVVGIFAGAALLASTSPPHHVVTHQMPDGSTHMMLMTDPGFQRALQIAALAILAAGAVAFALEWRARPLSQNR</sequence>
<dbReference type="GO" id="GO:0005886">
    <property type="term" value="C:plasma membrane"/>
    <property type="evidence" value="ECO:0007669"/>
    <property type="project" value="UniProtKB-SubCell"/>
</dbReference>
<organism evidence="8 9">
    <name type="scientific">Candidatus Thermofonsia Clade 3 bacterium</name>
    <dbReference type="NCBI Taxonomy" id="2364212"/>
    <lineage>
        <taxon>Bacteria</taxon>
        <taxon>Bacillati</taxon>
        <taxon>Chloroflexota</taxon>
        <taxon>Candidatus Thermofontia</taxon>
        <taxon>Candidatus Thermofonsia Clade 3</taxon>
    </lineage>
</organism>
<keyword evidence="4 6" id="KW-1133">Transmembrane helix</keyword>
<proteinExistence type="predicted"/>
<evidence type="ECO:0000259" key="7">
    <source>
        <dbReference type="Pfam" id="PF05425"/>
    </source>
</evidence>
<feature type="domain" description="Copper resistance protein D" evidence="7">
    <location>
        <begin position="194"/>
        <end position="291"/>
    </location>
</feature>
<dbReference type="Proteomes" id="UP000230790">
    <property type="component" value="Unassembled WGS sequence"/>
</dbReference>
<feature type="transmembrane region" description="Helical" evidence="6">
    <location>
        <begin position="93"/>
        <end position="112"/>
    </location>
</feature>
<evidence type="ECO:0000256" key="4">
    <source>
        <dbReference type="ARBA" id="ARBA00022989"/>
    </source>
</evidence>
<comment type="subcellular location">
    <subcellularLocation>
        <location evidence="1">Cell membrane</location>
        <topology evidence="1">Multi-pass membrane protein</topology>
    </subcellularLocation>
</comment>
<feature type="transmembrane region" description="Helical" evidence="6">
    <location>
        <begin position="119"/>
        <end position="137"/>
    </location>
</feature>
<dbReference type="PANTHER" id="PTHR34820">
    <property type="entry name" value="INNER MEMBRANE PROTEIN YEBZ"/>
    <property type="match status" value="1"/>
</dbReference>
<comment type="caution">
    <text evidence="8">The sequence shown here is derived from an EMBL/GenBank/DDBJ whole genome shotgun (WGS) entry which is preliminary data.</text>
</comment>
<feature type="transmembrane region" description="Helical" evidence="6">
    <location>
        <begin position="200"/>
        <end position="220"/>
    </location>
</feature>
<evidence type="ECO:0000256" key="3">
    <source>
        <dbReference type="ARBA" id="ARBA00022692"/>
    </source>
</evidence>
<feature type="transmembrane region" description="Helical" evidence="6">
    <location>
        <begin position="157"/>
        <end position="179"/>
    </location>
</feature>
<keyword evidence="5 6" id="KW-0472">Membrane</keyword>
<name>A0A2M8QG07_9CHLR</name>
<keyword evidence="3 6" id="KW-0812">Transmembrane</keyword>
<dbReference type="EMBL" id="PGTN01000008">
    <property type="protein sequence ID" value="PJF48682.1"/>
    <property type="molecule type" value="Genomic_DNA"/>
</dbReference>
<feature type="transmembrane region" description="Helical" evidence="6">
    <location>
        <begin position="53"/>
        <end position="73"/>
    </location>
</feature>
<reference evidence="8 9" key="1">
    <citation type="submission" date="2017-11" db="EMBL/GenBank/DDBJ databases">
        <title>Evolution of Phototrophy in the Chloroflexi Phylum Driven by Horizontal Gene Transfer.</title>
        <authorList>
            <person name="Ward L.M."/>
            <person name="Hemp J."/>
            <person name="Shih P.M."/>
            <person name="Mcglynn S.E."/>
            <person name="Fischer W."/>
        </authorList>
    </citation>
    <scope>NUCLEOTIDE SEQUENCE [LARGE SCALE GENOMIC DNA]</scope>
    <source>
        <strain evidence="8">JP3_7</strain>
    </source>
</reference>
<dbReference type="Pfam" id="PF05425">
    <property type="entry name" value="CopD"/>
    <property type="match status" value="1"/>
</dbReference>
<keyword evidence="2" id="KW-1003">Cell membrane</keyword>
<evidence type="ECO:0000256" key="5">
    <source>
        <dbReference type="ARBA" id="ARBA00023136"/>
    </source>
</evidence>
<evidence type="ECO:0000256" key="6">
    <source>
        <dbReference type="SAM" id="Phobius"/>
    </source>
</evidence>
<evidence type="ECO:0000256" key="2">
    <source>
        <dbReference type="ARBA" id="ARBA00022475"/>
    </source>
</evidence>
<evidence type="ECO:0000313" key="8">
    <source>
        <dbReference type="EMBL" id="PJF48682.1"/>
    </source>
</evidence>
<dbReference type="InterPro" id="IPR008457">
    <property type="entry name" value="Cu-R_CopD_dom"/>
</dbReference>
<feature type="transmembrane region" description="Helical" evidence="6">
    <location>
        <begin position="12"/>
        <end position="32"/>
    </location>
</feature>
<evidence type="ECO:0000313" key="9">
    <source>
        <dbReference type="Proteomes" id="UP000230790"/>
    </source>
</evidence>
<feature type="transmembrane region" description="Helical" evidence="6">
    <location>
        <begin position="232"/>
        <end position="252"/>
    </location>
</feature>
<gene>
    <name evidence="8" type="ORF">CUN48_02180</name>
</gene>
<protein>
    <recommendedName>
        <fullName evidence="7">Copper resistance protein D domain-containing protein</fullName>
    </recommendedName>
</protein>
<dbReference type="AlphaFoldDB" id="A0A2M8QG07"/>
<feature type="transmembrane region" description="Helical" evidence="6">
    <location>
        <begin position="323"/>
        <end position="343"/>
    </location>
</feature>
<dbReference type="InterPro" id="IPR032694">
    <property type="entry name" value="CopC/D"/>
</dbReference>
<accession>A0A2M8QG07</accession>
<evidence type="ECO:0000256" key="1">
    <source>
        <dbReference type="ARBA" id="ARBA00004651"/>
    </source>
</evidence>
<feature type="transmembrane region" description="Helical" evidence="6">
    <location>
        <begin position="273"/>
        <end position="292"/>
    </location>
</feature>
<dbReference type="GO" id="GO:0006825">
    <property type="term" value="P:copper ion transport"/>
    <property type="evidence" value="ECO:0007669"/>
    <property type="project" value="InterPro"/>
</dbReference>
<dbReference type="PANTHER" id="PTHR34820:SF4">
    <property type="entry name" value="INNER MEMBRANE PROTEIN YEBZ"/>
    <property type="match status" value="1"/>
</dbReference>